<keyword evidence="2" id="KW-1185">Reference proteome</keyword>
<dbReference type="Proteomes" id="UP000182740">
    <property type="component" value="Unassembled WGS sequence"/>
</dbReference>
<sequence length="38" mass="4171">MDHVIATAQAERTAILRRHHTDAWLAERSRTAAGGDNA</sequence>
<name>A0A1K1LKX1_9PSEU</name>
<proteinExistence type="predicted"/>
<dbReference type="AlphaFoldDB" id="A0A1K1LKX1"/>
<gene>
    <name evidence="1" type="ORF">SAMN04489730_0031</name>
</gene>
<organism evidence="1 2">
    <name type="scientific">Amycolatopsis australiensis</name>
    <dbReference type="NCBI Taxonomy" id="546364"/>
    <lineage>
        <taxon>Bacteria</taxon>
        <taxon>Bacillati</taxon>
        <taxon>Actinomycetota</taxon>
        <taxon>Actinomycetes</taxon>
        <taxon>Pseudonocardiales</taxon>
        <taxon>Pseudonocardiaceae</taxon>
        <taxon>Amycolatopsis</taxon>
    </lineage>
</organism>
<evidence type="ECO:0000313" key="2">
    <source>
        <dbReference type="Proteomes" id="UP000182740"/>
    </source>
</evidence>
<reference evidence="2" key="1">
    <citation type="submission" date="2016-11" db="EMBL/GenBank/DDBJ databases">
        <authorList>
            <person name="Varghese N."/>
            <person name="Submissions S."/>
        </authorList>
    </citation>
    <scope>NUCLEOTIDE SEQUENCE [LARGE SCALE GENOMIC DNA]</scope>
    <source>
        <strain evidence="2">DSM 44671</strain>
    </source>
</reference>
<accession>A0A1K1LKX1</accession>
<protein>
    <submittedName>
        <fullName evidence="1">Uncharacterized protein</fullName>
    </submittedName>
</protein>
<dbReference type="EMBL" id="FPJG01000001">
    <property type="protein sequence ID" value="SFW11549.1"/>
    <property type="molecule type" value="Genomic_DNA"/>
</dbReference>
<evidence type="ECO:0000313" key="1">
    <source>
        <dbReference type="EMBL" id="SFW11549.1"/>
    </source>
</evidence>